<dbReference type="KEGG" id="cmv:CMUST_11930"/>
<name>A0A0G3H6G4_9CORY</name>
<dbReference type="EMBL" id="CP011542">
    <property type="protein sequence ID" value="AKK06697.1"/>
    <property type="molecule type" value="Genomic_DNA"/>
</dbReference>
<feature type="chain" id="PRO_5038534875" description="Lipoprotein" evidence="2">
    <location>
        <begin position="20"/>
        <end position="229"/>
    </location>
</feature>
<feature type="region of interest" description="Disordered" evidence="1">
    <location>
        <begin position="34"/>
        <end position="61"/>
    </location>
</feature>
<evidence type="ECO:0008006" key="5">
    <source>
        <dbReference type="Google" id="ProtNLM"/>
    </source>
</evidence>
<evidence type="ECO:0000256" key="1">
    <source>
        <dbReference type="SAM" id="MobiDB-lite"/>
    </source>
</evidence>
<accession>A0A0G3H6G4</accession>
<dbReference type="Proteomes" id="UP000035199">
    <property type="component" value="Chromosome"/>
</dbReference>
<feature type="signal peptide" evidence="2">
    <location>
        <begin position="1"/>
        <end position="19"/>
    </location>
</feature>
<keyword evidence="4" id="KW-1185">Reference proteome</keyword>
<evidence type="ECO:0000313" key="3">
    <source>
        <dbReference type="EMBL" id="AKK06697.1"/>
    </source>
</evidence>
<keyword evidence="2" id="KW-0732">Signal</keyword>
<evidence type="ECO:0000256" key="2">
    <source>
        <dbReference type="SAM" id="SignalP"/>
    </source>
</evidence>
<dbReference type="PROSITE" id="PS51257">
    <property type="entry name" value="PROKAR_LIPOPROTEIN"/>
    <property type="match status" value="1"/>
</dbReference>
<protein>
    <recommendedName>
        <fullName evidence="5">Lipoprotein</fullName>
    </recommendedName>
</protein>
<dbReference type="PATRIC" id="fig|571915.4.peg.2548"/>
<proteinExistence type="predicted"/>
<gene>
    <name evidence="3" type="ORF">CMUST_11930</name>
</gene>
<sequence length="229" mass="25625">MKKHVLVVTALSFLLSGCAAIDVAKTLQKASTQSVTASTTATSATTVSIPPEKPNKPRETAMENDDLDVGLYDLRAPDGVLDVKRTLSTEHDFTAVKNYPELLDYDPYYSKWTGEYGTMPFEELVTKVRESLEKTHPSTTIDGMEYTITEDAPNPLVSDTIVPGAIYSNFEYCWQEQIGENVHRILYVEIEEVESEYERTSAVNYSYVTPSPLTCEIQSHGRLDYNADM</sequence>
<evidence type="ECO:0000313" key="4">
    <source>
        <dbReference type="Proteomes" id="UP000035199"/>
    </source>
</evidence>
<dbReference type="OrthoDB" id="320761at2"/>
<reference evidence="4" key="2">
    <citation type="submission" date="2015-05" db="EMBL/GenBank/DDBJ databases">
        <title>Complete genome sequence of Corynebacterium mustelae DSM 45274, isolated from various tissues of a male ferret with lethal sepsis.</title>
        <authorList>
            <person name="Ruckert C."/>
            <person name="Albersmeier A."/>
            <person name="Winkler A."/>
            <person name="Tauch A."/>
        </authorList>
    </citation>
    <scope>NUCLEOTIDE SEQUENCE [LARGE SCALE GENOMIC DNA]</scope>
    <source>
        <strain evidence="4">DSM 45274</strain>
    </source>
</reference>
<dbReference type="RefSeq" id="WP_047262676.1">
    <property type="nucleotide sequence ID" value="NZ_CP011542.1"/>
</dbReference>
<dbReference type="AlphaFoldDB" id="A0A0G3H6G4"/>
<organism evidence="3 4">
    <name type="scientific">Corynebacterium mustelae</name>
    <dbReference type="NCBI Taxonomy" id="571915"/>
    <lineage>
        <taxon>Bacteria</taxon>
        <taxon>Bacillati</taxon>
        <taxon>Actinomycetota</taxon>
        <taxon>Actinomycetes</taxon>
        <taxon>Mycobacteriales</taxon>
        <taxon>Corynebacteriaceae</taxon>
        <taxon>Corynebacterium</taxon>
    </lineage>
</organism>
<reference evidence="3 4" key="1">
    <citation type="journal article" date="2015" name="Genome Announc.">
        <title>Complete Genome Sequence of the Type Strain Corynebacterium mustelae DSM 45274, Isolated from Various Tissues of a Male Ferret with Lethal Sepsis.</title>
        <authorList>
            <person name="Ruckert C."/>
            <person name="Eimer J."/>
            <person name="Winkler A."/>
            <person name="Tauch A."/>
        </authorList>
    </citation>
    <scope>NUCLEOTIDE SEQUENCE [LARGE SCALE GENOMIC DNA]</scope>
    <source>
        <strain evidence="3 4">DSM 45274</strain>
    </source>
</reference>
<feature type="compositionally biased region" description="Low complexity" evidence="1">
    <location>
        <begin position="34"/>
        <end position="48"/>
    </location>
</feature>